<reference evidence="12" key="1">
    <citation type="submission" date="2025-08" db="UniProtKB">
        <authorList>
            <consortium name="Ensembl"/>
        </authorList>
    </citation>
    <scope>IDENTIFICATION</scope>
</reference>
<dbReference type="GO" id="GO:0001594">
    <property type="term" value="F:trace-amine receptor activity"/>
    <property type="evidence" value="ECO:0007669"/>
    <property type="project" value="TreeGrafter"/>
</dbReference>
<evidence type="ECO:0000256" key="3">
    <source>
        <dbReference type="ARBA" id="ARBA00022692"/>
    </source>
</evidence>
<dbReference type="Ensembl" id="ENSPMGT00000004484.1">
    <property type="protein sequence ID" value="ENSPMGP00000004221.1"/>
    <property type="gene ID" value="ENSPMGG00000003603.1"/>
</dbReference>
<name>A0A3B3ZII3_9GOBI</name>
<dbReference type="AlphaFoldDB" id="A0A3B3ZII3"/>
<evidence type="ECO:0000256" key="9">
    <source>
        <dbReference type="RuleBase" id="RU000688"/>
    </source>
</evidence>
<feature type="transmembrane region" description="Helical" evidence="10">
    <location>
        <begin position="37"/>
        <end position="60"/>
    </location>
</feature>
<evidence type="ECO:0000256" key="6">
    <source>
        <dbReference type="ARBA" id="ARBA00023136"/>
    </source>
</evidence>
<dbReference type="Pfam" id="PF00001">
    <property type="entry name" value="7tm_1"/>
    <property type="match status" value="1"/>
</dbReference>
<dbReference type="InterPro" id="IPR050569">
    <property type="entry name" value="TAAR"/>
</dbReference>
<dbReference type="GeneID" id="117389468"/>
<comment type="subcellular location">
    <subcellularLocation>
        <location evidence="1">Cell membrane</location>
        <topology evidence="1">Multi-pass membrane protein</topology>
    </subcellularLocation>
</comment>
<keyword evidence="2" id="KW-1003">Cell membrane</keyword>
<dbReference type="RefSeq" id="XP_033843044.1">
    <property type="nucleotide sequence ID" value="XM_033987153.2"/>
</dbReference>
<evidence type="ECO:0000256" key="5">
    <source>
        <dbReference type="ARBA" id="ARBA00023040"/>
    </source>
</evidence>
<dbReference type="GO" id="GO:0005886">
    <property type="term" value="C:plasma membrane"/>
    <property type="evidence" value="ECO:0007669"/>
    <property type="project" value="UniProtKB-SubCell"/>
</dbReference>
<evidence type="ECO:0000256" key="2">
    <source>
        <dbReference type="ARBA" id="ARBA00022475"/>
    </source>
</evidence>
<reference evidence="12" key="2">
    <citation type="submission" date="2025-09" db="UniProtKB">
        <authorList>
            <consortium name="Ensembl"/>
        </authorList>
    </citation>
    <scope>IDENTIFICATION</scope>
</reference>
<dbReference type="GeneID" id="117389471"/>
<keyword evidence="6 10" id="KW-0472">Membrane</keyword>
<evidence type="ECO:0000256" key="4">
    <source>
        <dbReference type="ARBA" id="ARBA00022989"/>
    </source>
</evidence>
<dbReference type="SMART" id="SM01381">
    <property type="entry name" value="7TM_GPCR_Srsx"/>
    <property type="match status" value="1"/>
</dbReference>
<comment type="similarity">
    <text evidence="9">Belongs to the G-protein coupled receptor 1 family.</text>
</comment>
<feature type="transmembrane region" description="Helical" evidence="10">
    <location>
        <begin position="201"/>
        <end position="224"/>
    </location>
</feature>
<dbReference type="PROSITE" id="PS00237">
    <property type="entry name" value="G_PROTEIN_RECEP_F1_1"/>
    <property type="match status" value="1"/>
</dbReference>
<accession>A0A3B3ZII3</accession>
<feature type="transmembrane region" description="Helical" evidence="10">
    <location>
        <begin position="101"/>
        <end position="130"/>
    </location>
</feature>
<keyword evidence="3 9" id="KW-0812">Transmembrane</keyword>
<evidence type="ECO:0000259" key="11">
    <source>
        <dbReference type="PROSITE" id="PS50262"/>
    </source>
</evidence>
<dbReference type="InterPro" id="IPR000276">
    <property type="entry name" value="GPCR_Rhodpsn"/>
</dbReference>
<evidence type="ECO:0000256" key="10">
    <source>
        <dbReference type="SAM" id="Phobius"/>
    </source>
</evidence>
<keyword evidence="5 9" id="KW-0297">G-protein coupled receptor</keyword>
<protein>
    <recommendedName>
        <fullName evidence="11">G-protein coupled receptors family 1 profile domain-containing protein</fullName>
    </recommendedName>
</protein>
<dbReference type="RefSeq" id="XP_033843045.1">
    <property type="nucleotide sequence ID" value="XM_033987154.2"/>
</dbReference>
<evidence type="ECO:0000256" key="8">
    <source>
        <dbReference type="ARBA" id="ARBA00023224"/>
    </source>
</evidence>
<dbReference type="PRINTS" id="PR00237">
    <property type="entry name" value="GPCRRHODOPSN"/>
</dbReference>
<dbReference type="InterPro" id="IPR017452">
    <property type="entry name" value="GPCR_Rhodpsn_7TM"/>
</dbReference>
<keyword evidence="7 9" id="KW-0675">Receptor</keyword>
<evidence type="ECO:0000256" key="7">
    <source>
        <dbReference type="ARBA" id="ARBA00023170"/>
    </source>
</evidence>
<feature type="transmembrane region" description="Helical" evidence="10">
    <location>
        <begin position="72"/>
        <end position="95"/>
    </location>
</feature>
<organism evidence="12 13">
    <name type="scientific">Periophthalmus magnuspinnatus</name>
    <dbReference type="NCBI Taxonomy" id="409849"/>
    <lineage>
        <taxon>Eukaryota</taxon>
        <taxon>Metazoa</taxon>
        <taxon>Chordata</taxon>
        <taxon>Craniata</taxon>
        <taxon>Vertebrata</taxon>
        <taxon>Euteleostomi</taxon>
        <taxon>Actinopterygii</taxon>
        <taxon>Neopterygii</taxon>
        <taxon>Teleostei</taxon>
        <taxon>Neoteleostei</taxon>
        <taxon>Acanthomorphata</taxon>
        <taxon>Gobiaria</taxon>
        <taxon>Gobiiformes</taxon>
        <taxon>Gobioidei</taxon>
        <taxon>Gobiidae</taxon>
        <taxon>Oxudercinae</taxon>
        <taxon>Periophthalmus</taxon>
    </lineage>
</organism>
<dbReference type="PANTHER" id="PTHR24249">
    <property type="entry name" value="HISTAMINE RECEPTOR-RELATED G-PROTEIN COUPLED RECEPTOR"/>
    <property type="match status" value="1"/>
</dbReference>
<keyword evidence="8 9" id="KW-0807">Transducer</keyword>
<evidence type="ECO:0000313" key="13">
    <source>
        <dbReference type="Proteomes" id="UP000261520"/>
    </source>
</evidence>
<dbReference type="STRING" id="409849.ENSPMGP00000004221"/>
<keyword evidence="13" id="KW-1185">Reference proteome</keyword>
<dbReference type="PROSITE" id="PS50262">
    <property type="entry name" value="G_PROTEIN_RECEP_F1_2"/>
    <property type="match status" value="1"/>
</dbReference>
<evidence type="ECO:0000313" key="12">
    <source>
        <dbReference type="Ensembl" id="ENSPMGP00000004221.1"/>
    </source>
</evidence>
<dbReference type="Gene3D" id="1.20.1070.10">
    <property type="entry name" value="Rhodopsin 7-helix transmembrane proteins"/>
    <property type="match status" value="1"/>
</dbReference>
<dbReference type="Proteomes" id="UP000261520">
    <property type="component" value="Unplaced"/>
</dbReference>
<sequence length="334" mass="37167">MTSEHQTMEAPNEAELCFPTINNSCRRSPRPELESTVIYIVLSAITAMTVVLNLLVIISISHFRQLHTSTNLLLLSLAVTDFLVGSIQMPFQIFYFGGCWLLGDLSCVVCFVSGYLVIGVSCGNMILLSADRYIAVCDPLLYHSKVTIRRVQACVCICWISVIVHVSWIMRDFVKQPGVFNTCVGECVFVLVHPEEGIADIVISLVSPFTIITVLYLKVFTVAVSQARALRSQITSLGLQPSGAKKMELKAAKTLGVLLIVFIICCSPYYAFTLSAETPHLDPLSGVVEVWLICFNSCINPIIYAFSYPWFRKSIKHIVTLQIFKPNSRNSRIL</sequence>
<dbReference type="PANTHER" id="PTHR24249:SF381">
    <property type="entry name" value="TRACE AMINE ASSOCIATED RECEPTOR 19P-RELATED"/>
    <property type="match status" value="1"/>
</dbReference>
<feature type="transmembrane region" description="Helical" evidence="10">
    <location>
        <begin position="151"/>
        <end position="170"/>
    </location>
</feature>
<keyword evidence="4 10" id="KW-1133">Transmembrane helix</keyword>
<evidence type="ECO:0000256" key="1">
    <source>
        <dbReference type="ARBA" id="ARBA00004651"/>
    </source>
</evidence>
<feature type="transmembrane region" description="Helical" evidence="10">
    <location>
        <begin position="284"/>
        <end position="306"/>
    </location>
</feature>
<dbReference type="GeneID" id="117389473"/>
<feature type="transmembrane region" description="Helical" evidence="10">
    <location>
        <begin position="255"/>
        <end position="272"/>
    </location>
</feature>
<proteinExistence type="inferred from homology"/>
<dbReference type="SUPFAM" id="SSF81321">
    <property type="entry name" value="Family A G protein-coupled receptor-like"/>
    <property type="match status" value="1"/>
</dbReference>
<feature type="domain" description="G-protein coupled receptors family 1 profile" evidence="11">
    <location>
        <begin position="52"/>
        <end position="304"/>
    </location>
</feature>
<dbReference type="RefSeq" id="XP_033843047.1">
    <property type="nucleotide sequence ID" value="XM_033987156.2"/>
</dbReference>
<dbReference type="OrthoDB" id="10042731at2759"/>